<sequence>MVLASKRPGKVIGGALGAVAVATAVAAGAAQARPIGGFEVGGAIEVEYDQAGGSAAFGDPTGPEAPAAAGGRWQPFERNAAIYWQPDAGAHAVGGVIRDKWRELGSESGGLRYPVTDEQSTPGNSGRFSHFQGGSIYWSVGTAAHQIGGTIRDKWAALGWEGGPLGFPISDETAAQGGKGRYNLFPGGAIYWSPRTGAHAVWGAIRDNWALRGAENGTYGFPTSDEYDYQGGKAQDFQGGRITWKP</sequence>
<organism evidence="2 3">
    <name type="scientific">Nocardia panacis</name>
    <dbReference type="NCBI Taxonomy" id="2340916"/>
    <lineage>
        <taxon>Bacteria</taxon>
        <taxon>Bacillati</taxon>
        <taxon>Actinomycetota</taxon>
        <taxon>Actinomycetes</taxon>
        <taxon>Mycobacteriales</taxon>
        <taxon>Nocardiaceae</taxon>
        <taxon>Nocardia</taxon>
    </lineage>
</organism>
<gene>
    <name evidence="2" type="ORF">D5S18_02550</name>
</gene>
<accession>A0A3A4KSX7</accession>
<evidence type="ECO:0008006" key="4">
    <source>
        <dbReference type="Google" id="ProtNLM"/>
    </source>
</evidence>
<evidence type="ECO:0000313" key="3">
    <source>
        <dbReference type="Proteomes" id="UP000266677"/>
    </source>
</evidence>
<dbReference type="Proteomes" id="UP000266677">
    <property type="component" value="Unassembled WGS sequence"/>
</dbReference>
<reference evidence="2 3" key="1">
    <citation type="submission" date="2018-09" db="EMBL/GenBank/DDBJ databases">
        <title>YIM PH21274 draft genome.</title>
        <authorList>
            <person name="Miao C."/>
        </authorList>
    </citation>
    <scope>NUCLEOTIDE SEQUENCE [LARGE SCALE GENOMIC DNA]</scope>
    <source>
        <strain evidence="2 3">YIM PH 21724</strain>
    </source>
</reference>
<keyword evidence="1" id="KW-0732">Signal</keyword>
<dbReference type="OrthoDB" id="514320at2"/>
<dbReference type="EMBL" id="QZFU01000010">
    <property type="protein sequence ID" value="RJO79235.1"/>
    <property type="molecule type" value="Genomic_DNA"/>
</dbReference>
<dbReference type="AlphaFoldDB" id="A0A3A4KSX7"/>
<dbReference type="Pfam" id="PF08310">
    <property type="entry name" value="LGFP"/>
    <property type="match status" value="4"/>
</dbReference>
<feature type="chain" id="PRO_5038544719" description="Lysozyme" evidence="1">
    <location>
        <begin position="27"/>
        <end position="246"/>
    </location>
</feature>
<name>A0A3A4KSX7_9NOCA</name>
<dbReference type="InterPro" id="IPR013207">
    <property type="entry name" value="LGFP"/>
</dbReference>
<protein>
    <recommendedName>
        <fullName evidence="4">Lysozyme</fullName>
    </recommendedName>
</protein>
<evidence type="ECO:0000256" key="1">
    <source>
        <dbReference type="SAM" id="SignalP"/>
    </source>
</evidence>
<feature type="signal peptide" evidence="1">
    <location>
        <begin position="1"/>
        <end position="26"/>
    </location>
</feature>
<evidence type="ECO:0000313" key="2">
    <source>
        <dbReference type="EMBL" id="RJO79235.1"/>
    </source>
</evidence>
<keyword evidence="3" id="KW-1185">Reference proteome</keyword>
<comment type="caution">
    <text evidence="2">The sequence shown here is derived from an EMBL/GenBank/DDBJ whole genome shotgun (WGS) entry which is preliminary data.</text>
</comment>
<proteinExistence type="predicted"/>